<dbReference type="InterPro" id="IPR030948">
    <property type="entry name" value="TAT_var_transloc_signal_dom"/>
</dbReference>
<dbReference type="EMBL" id="QNUH01000001">
    <property type="protein sequence ID" value="REC80373.1"/>
    <property type="molecule type" value="Genomic_DNA"/>
</dbReference>
<feature type="domain" description="4Fe-4S ferredoxin-type" evidence="1">
    <location>
        <begin position="750"/>
        <end position="780"/>
    </location>
</feature>
<dbReference type="AlphaFoldDB" id="A0A3D9DQW1"/>
<dbReference type="Proteomes" id="UP000257030">
    <property type="component" value="Unassembled WGS sequence"/>
</dbReference>
<keyword evidence="3" id="KW-1185">Reference proteome</keyword>
<dbReference type="Gene3D" id="3.30.70.20">
    <property type="match status" value="2"/>
</dbReference>
<feature type="domain" description="4Fe-4S ferredoxin-type" evidence="1">
    <location>
        <begin position="837"/>
        <end position="868"/>
    </location>
</feature>
<dbReference type="Gene3D" id="3.30.2070.10">
    <property type="entry name" value="Formate dehydrogenase/DMSO reductase"/>
    <property type="match status" value="1"/>
</dbReference>
<evidence type="ECO:0000313" key="3">
    <source>
        <dbReference type="Proteomes" id="UP000257030"/>
    </source>
</evidence>
<dbReference type="SUPFAM" id="SSF54862">
    <property type="entry name" value="4Fe-4S ferredoxins"/>
    <property type="match status" value="1"/>
</dbReference>
<dbReference type="RefSeq" id="WP_116010314.1">
    <property type="nucleotide sequence ID" value="NZ_QNUH01000001.1"/>
</dbReference>
<feature type="domain" description="4Fe-4S ferredoxin-type" evidence="1">
    <location>
        <begin position="869"/>
        <end position="898"/>
    </location>
</feature>
<accession>A0A3D9DQW1</accession>
<evidence type="ECO:0000313" key="2">
    <source>
        <dbReference type="EMBL" id="REC80373.1"/>
    </source>
</evidence>
<proteinExistence type="predicted"/>
<dbReference type="Pfam" id="PF13247">
    <property type="entry name" value="Fer4_11"/>
    <property type="match status" value="1"/>
</dbReference>
<gene>
    <name evidence="2" type="ORF">DRF60_01290</name>
</gene>
<dbReference type="OrthoDB" id="9779457at2"/>
<dbReference type="Gene3D" id="3.40.50.740">
    <property type="match status" value="1"/>
</dbReference>
<organism evidence="2 3">
    <name type="scientific">Chryseobacterium elymi</name>
    <dbReference type="NCBI Taxonomy" id="395936"/>
    <lineage>
        <taxon>Bacteria</taxon>
        <taxon>Pseudomonadati</taxon>
        <taxon>Bacteroidota</taxon>
        <taxon>Flavobacteriia</taxon>
        <taxon>Flavobacteriales</taxon>
        <taxon>Weeksellaceae</taxon>
        <taxon>Chryseobacterium group</taxon>
        <taxon>Chryseobacterium</taxon>
    </lineage>
</organism>
<dbReference type="SUPFAM" id="SSF53706">
    <property type="entry name" value="Formate dehydrogenase/DMSO reductase, domains 1-3"/>
    <property type="match status" value="1"/>
</dbReference>
<evidence type="ECO:0000259" key="1">
    <source>
        <dbReference type="PROSITE" id="PS51379"/>
    </source>
</evidence>
<reference evidence="2 3" key="1">
    <citation type="journal article" date="2010" name="Syst. Appl. Microbiol.">
        <title>Four new species of Chryseobacterium from the rhizosphere of coastal sand dune plants, Chryseobacterium elymi sp. nov., Chryseobacterium hagamense sp. nov., Chryseobacterium lathyri sp. nov. and Chryseobacterium rhizosphaerae sp. nov.</title>
        <authorList>
            <person name="Cho S.H."/>
            <person name="Lee K.S."/>
            <person name="Shin D.S."/>
            <person name="Han J.H."/>
            <person name="Park K.S."/>
            <person name="Lee C.H."/>
            <person name="Park K.H."/>
            <person name="Kim S.B."/>
        </authorList>
    </citation>
    <scope>NUCLEOTIDE SEQUENCE [LARGE SCALE GENOMIC DNA]</scope>
    <source>
        <strain evidence="2 3">KCTC 22547</strain>
    </source>
</reference>
<name>A0A3D9DQW1_9FLAO</name>
<dbReference type="PANTHER" id="PTHR42783:SF3">
    <property type="entry name" value="GLUTAMATE SYNTHASE [NADPH] SMALL CHAIN-RELATED"/>
    <property type="match status" value="1"/>
</dbReference>
<dbReference type="PANTHER" id="PTHR42783">
    <property type="entry name" value="GLUTAMATE SYNTHASE [NADPH] SMALL CHAIN"/>
    <property type="match status" value="1"/>
</dbReference>
<comment type="caution">
    <text evidence="2">The sequence shown here is derived from an EMBL/GenBank/DDBJ whole genome shotgun (WGS) entry which is preliminary data.</text>
</comment>
<protein>
    <submittedName>
        <fullName evidence="2">Quinol:cytochrome C oxidoreductase</fullName>
    </submittedName>
</protein>
<dbReference type="InterPro" id="IPR017896">
    <property type="entry name" value="4Fe4S_Fe-S-bd"/>
</dbReference>
<dbReference type="PROSITE" id="PS51379">
    <property type="entry name" value="4FE4S_FER_2"/>
    <property type="match status" value="3"/>
</dbReference>
<sequence>MASNKIQFRSIHELKDPALNNKLAQKEFQEEIPVEDFLGDAEQNGSSTSRRDFLKILGFSTAAVTLAACEAPVIKTIPYVVKPHDIIPGVPNYYASTYFDGFDFASVLVKTREGRPIKIDPNPAAGDLGKTNARAQASVLSLYDNDKVKQPKLDGKDETFDKVDSFILKGLADANAAGKKIVLLSHSFPSPTFKKLFAEFKAKYPTAELVTYDAYPHAAALDAAQEVFGQRALPVYDLKGSELVVSFQADFLGDYNASSLETSYAAARKPGPNMLRHIQVESNMSLTGANADERVRLKPSLVNKTLVEVYNAIVGGGTSDKTASEIAKELQAKGSKAVVFADGSKGAQVLAHLINQKLGSVAFTGKANFLKEFDKARYQEFLEWINAGQVGVLIANNVDPIYSHPKGEVFKKSLAKVACIVAVADKKNEMYKAAKAVIPVANWLESWGDIEPQTGVYSLMQPTIQKIYKSRQIEESLLVWKNGKNNAANNYYDYLKASSASILGSTSFNKALYNGITTSNNATALSYAGGNAAQAIAELGNFKASELELVLYTKPSMGDGTQANNPWLQELPDPITRMSWDNYLTISPKDAEKFAIENDLNARMQLDGSIVNLTVNGVTIKDVPVFIQPGQAEGSVGLALGYGKKDSGTTADTGVNAYPLFDGSNLTVSGVKIEKTGEDHEFAGIQLQNTLMGRYEIAKEVPLAEFLNVAFDDEHKGWNKPLEYHTISGALPARKIDLWDAFDDTDGPHFNLSIDLNSCTGCGACIIACQAENNVPVVGKEEIRMSRDMYWLRIDRYYSSRQKVEIYEGLKEGMAVPELYGTAFGDGGALNHPADNPDVIFQPVMCQHCNHAPCETVCPVAATSHGKQGQNHMAYNRCIGTRYCANNCPYKVRRFNWFTYNLNDKFDFNMNNDLGRMVLNPDVVVRTRGVMEKCSMCIQETQATILAAKRENRKVTDNEFKNSCACAAACSTGAMTFGDMNDKESEVRELYSSNRRYYLLEEIGTKPNVFYHTKVRNRVEK</sequence>
<dbReference type="CDD" id="cd10551">
    <property type="entry name" value="PsrB"/>
    <property type="match status" value="1"/>
</dbReference>
<dbReference type="NCBIfam" id="TIGR04519">
    <property type="entry name" value="MoCo_extend_TAT"/>
    <property type="match status" value="1"/>
</dbReference>